<dbReference type="EMBL" id="CASHTH010000067">
    <property type="protein sequence ID" value="CAI7990388.1"/>
    <property type="molecule type" value="Genomic_DNA"/>
</dbReference>
<proteinExistence type="predicted"/>
<protein>
    <submittedName>
        <fullName evidence="1">Uncharacterized protein</fullName>
    </submittedName>
</protein>
<evidence type="ECO:0000313" key="2">
    <source>
        <dbReference type="Proteomes" id="UP001174909"/>
    </source>
</evidence>
<gene>
    <name evidence="1" type="ORF">GBAR_LOCUS468</name>
</gene>
<sequence>MTKVGVWNAISLHRRLSRPNFAVSQMILLSSIPLDRAYLAQIWLSPLCNGVNNFLWAHERKKR</sequence>
<name>A0AA35QTF0_GEOBA</name>
<accession>A0AA35QTF0</accession>
<reference evidence="1" key="1">
    <citation type="submission" date="2023-03" db="EMBL/GenBank/DDBJ databases">
        <authorList>
            <person name="Steffen K."/>
            <person name="Cardenas P."/>
        </authorList>
    </citation>
    <scope>NUCLEOTIDE SEQUENCE</scope>
</reference>
<dbReference type="Proteomes" id="UP001174909">
    <property type="component" value="Unassembled WGS sequence"/>
</dbReference>
<keyword evidence="2" id="KW-1185">Reference proteome</keyword>
<evidence type="ECO:0000313" key="1">
    <source>
        <dbReference type="EMBL" id="CAI7990388.1"/>
    </source>
</evidence>
<dbReference type="AlphaFoldDB" id="A0AA35QTF0"/>
<organism evidence="1 2">
    <name type="scientific">Geodia barretti</name>
    <name type="common">Barrett's horny sponge</name>
    <dbReference type="NCBI Taxonomy" id="519541"/>
    <lineage>
        <taxon>Eukaryota</taxon>
        <taxon>Metazoa</taxon>
        <taxon>Porifera</taxon>
        <taxon>Demospongiae</taxon>
        <taxon>Heteroscleromorpha</taxon>
        <taxon>Tetractinellida</taxon>
        <taxon>Astrophorina</taxon>
        <taxon>Geodiidae</taxon>
        <taxon>Geodia</taxon>
    </lineage>
</organism>
<comment type="caution">
    <text evidence="1">The sequence shown here is derived from an EMBL/GenBank/DDBJ whole genome shotgun (WGS) entry which is preliminary data.</text>
</comment>